<dbReference type="GO" id="GO:0016829">
    <property type="term" value="F:lyase activity"/>
    <property type="evidence" value="ECO:0007669"/>
    <property type="project" value="UniProtKB-KW"/>
</dbReference>
<gene>
    <name evidence="1" type="ORF">SAMN03080617_00177</name>
</gene>
<dbReference type="Proteomes" id="UP000198756">
    <property type="component" value="Unassembled WGS sequence"/>
</dbReference>
<dbReference type="InterPro" id="IPR036134">
    <property type="entry name" value="Crypto/Photolyase_FAD-like_sf"/>
</dbReference>
<name>A0A1G5UY81_9BACT</name>
<dbReference type="InterPro" id="IPR007357">
    <property type="entry name" value="PhrB-like"/>
</dbReference>
<dbReference type="Pfam" id="PF04244">
    <property type="entry name" value="DPRP"/>
    <property type="match status" value="1"/>
</dbReference>
<sequence>MAKTLRLILGDQLNIQHSWYQEVDDSVRYLMMEMRQETDYVTHHIQKIVGFFLSMRTFAEALKKAGHQMIYLNLDDPENQQNLKELLNILISKEGFERFEYQLPDEYRLDKILKDICEKLPIPSASFDTEHFLTTRDFLKDFFKGKKSYLMETFYREMRKKYNILMDGKEPLTGQWNYDHDNRASLKDKKLLQKALIRPKKVSEIVEILEKSGVKTIGKIDAENYPWPVSRAESLQILEYFCENLLMHFGAYQDALTTWDPYLFHSRLSFSMNTKMISPLEVVQTVEKYWYQHQNTISIAQVEGFIRQIIGWREYMRGIYWAKMPEFSGLNFFGHDNKLPDWFWTGNTKMNCLKQSIGQSLDLAYAHHIQRLMVTGNFALLAGIHPDEVDQWYLGIYIDAIEWVEITNTRGMSQFADGGIVGTKPYVSSANYIKKQGNYCSGCAYDSNKKAGQGACPFNSLYWHFYDRNRDKLEKNPRIGMAYKTWDKMGNKQELLDQAELYLDNLEKL</sequence>
<dbReference type="InterPro" id="IPR014729">
    <property type="entry name" value="Rossmann-like_a/b/a_fold"/>
</dbReference>
<organism evidence="1 2">
    <name type="scientific">Algoriphagus alkaliphilus</name>
    <dbReference type="NCBI Taxonomy" id="279824"/>
    <lineage>
        <taxon>Bacteria</taxon>
        <taxon>Pseudomonadati</taxon>
        <taxon>Bacteroidota</taxon>
        <taxon>Cytophagia</taxon>
        <taxon>Cytophagales</taxon>
        <taxon>Cyclobacteriaceae</taxon>
        <taxon>Algoriphagus</taxon>
    </lineage>
</organism>
<dbReference type="Gene3D" id="1.25.40.80">
    <property type="match status" value="1"/>
</dbReference>
<keyword evidence="1" id="KW-0456">Lyase</keyword>
<keyword evidence="2" id="KW-1185">Reference proteome</keyword>
<reference evidence="2" key="1">
    <citation type="submission" date="2016-10" db="EMBL/GenBank/DDBJ databases">
        <authorList>
            <person name="Varghese N."/>
            <person name="Submissions S."/>
        </authorList>
    </citation>
    <scope>NUCLEOTIDE SEQUENCE [LARGE SCALE GENOMIC DNA]</scope>
    <source>
        <strain evidence="2">DSM 22703</strain>
    </source>
</reference>
<dbReference type="SUPFAM" id="SSF48173">
    <property type="entry name" value="Cryptochrome/photolyase FAD-binding domain"/>
    <property type="match status" value="1"/>
</dbReference>
<dbReference type="OrthoDB" id="5288100at2"/>
<dbReference type="PANTHER" id="PTHR38657:SF1">
    <property type="entry name" value="SLR1343 PROTEIN"/>
    <property type="match status" value="1"/>
</dbReference>
<dbReference type="PANTHER" id="PTHR38657">
    <property type="entry name" value="SLR1343 PROTEIN"/>
    <property type="match status" value="1"/>
</dbReference>
<dbReference type="InterPro" id="IPR052551">
    <property type="entry name" value="UV-DNA_repair_photolyase"/>
</dbReference>
<dbReference type="Gene3D" id="1.10.10.1710">
    <property type="entry name" value="Deoxyribodipyrimidine photolyase-related"/>
    <property type="match status" value="1"/>
</dbReference>
<dbReference type="Gene3D" id="3.40.50.620">
    <property type="entry name" value="HUPs"/>
    <property type="match status" value="1"/>
</dbReference>
<dbReference type="EMBL" id="FMXE01000002">
    <property type="protein sequence ID" value="SDA38574.1"/>
    <property type="molecule type" value="Genomic_DNA"/>
</dbReference>
<dbReference type="Gene3D" id="1.10.579.10">
    <property type="entry name" value="DNA Cyclobutane Dipyrimidine Photolyase, subunit A, domain 3"/>
    <property type="match status" value="1"/>
</dbReference>
<accession>A0A1G5UY81</accession>
<dbReference type="AlphaFoldDB" id="A0A1G5UY81"/>
<dbReference type="STRING" id="279824.SAMN03080617_00177"/>
<proteinExistence type="predicted"/>
<dbReference type="RefSeq" id="WP_092728059.1">
    <property type="nucleotide sequence ID" value="NZ_FMXE01000002.1"/>
</dbReference>
<protein>
    <submittedName>
        <fullName evidence="1">Deoxyribodipyrimidine photolyase-related protein</fullName>
    </submittedName>
</protein>
<evidence type="ECO:0000313" key="2">
    <source>
        <dbReference type="Proteomes" id="UP000198756"/>
    </source>
</evidence>
<evidence type="ECO:0000313" key="1">
    <source>
        <dbReference type="EMBL" id="SDA38574.1"/>
    </source>
</evidence>